<proteinExistence type="inferred from homology"/>
<reference evidence="4 5" key="1">
    <citation type="submission" date="2014-03" db="EMBL/GenBank/DDBJ databases">
        <title>Draft genome of the hookworm Oesophagostomum dentatum.</title>
        <authorList>
            <person name="Mitreva M."/>
        </authorList>
    </citation>
    <scope>NUCLEOTIDE SEQUENCE [LARGE SCALE GENOMIC DNA]</scope>
    <source>
        <strain evidence="4 5">OD-Hann</strain>
    </source>
</reference>
<evidence type="ECO:0000259" key="3">
    <source>
        <dbReference type="SMART" id="SM00093"/>
    </source>
</evidence>
<dbReference type="InterPro" id="IPR000215">
    <property type="entry name" value="Serpin_fam"/>
</dbReference>
<protein>
    <submittedName>
        <fullName evidence="4">Serine proteinase inhibitor</fullName>
    </submittedName>
</protein>
<evidence type="ECO:0000256" key="2">
    <source>
        <dbReference type="RuleBase" id="RU000411"/>
    </source>
</evidence>
<dbReference type="InterPro" id="IPR042185">
    <property type="entry name" value="Serpin_sf_2"/>
</dbReference>
<dbReference type="GO" id="GO:0004867">
    <property type="term" value="F:serine-type endopeptidase inhibitor activity"/>
    <property type="evidence" value="ECO:0007669"/>
    <property type="project" value="InterPro"/>
</dbReference>
<evidence type="ECO:0000313" key="5">
    <source>
        <dbReference type="Proteomes" id="UP000053660"/>
    </source>
</evidence>
<evidence type="ECO:0000256" key="1">
    <source>
        <dbReference type="ARBA" id="ARBA00009500"/>
    </source>
</evidence>
<dbReference type="InterPro" id="IPR042178">
    <property type="entry name" value="Serpin_sf_1"/>
</dbReference>
<dbReference type="InterPro" id="IPR036186">
    <property type="entry name" value="Serpin_sf"/>
</dbReference>
<dbReference type="Gene3D" id="2.30.39.10">
    <property type="entry name" value="Alpha-1-antitrypsin, domain 1"/>
    <property type="match status" value="1"/>
</dbReference>
<dbReference type="OrthoDB" id="9518664at2759"/>
<dbReference type="Pfam" id="PF00079">
    <property type="entry name" value="Serpin"/>
    <property type="match status" value="1"/>
</dbReference>
<dbReference type="SUPFAM" id="SSF56574">
    <property type="entry name" value="Serpins"/>
    <property type="match status" value="1"/>
</dbReference>
<organism evidence="4 5">
    <name type="scientific">Oesophagostomum dentatum</name>
    <name type="common">Nodular worm</name>
    <dbReference type="NCBI Taxonomy" id="61180"/>
    <lineage>
        <taxon>Eukaryota</taxon>
        <taxon>Metazoa</taxon>
        <taxon>Ecdysozoa</taxon>
        <taxon>Nematoda</taxon>
        <taxon>Chromadorea</taxon>
        <taxon>Rhabditida</taxon>
        <taxon>Rhabditina</taxon>
        <taxon>Rhabditomorpha</taxon>
        <taxon>Strongyloidea</taxon>
        <taxon>Strongylidae</taxon>
        <taxon>Oesophagostomum</taxon>
    </lineage>
</organism>
<feature type="domain" description="Serpin" evidence="3">
    <location>
        <begin position="14"/>
        <end position="258"/>
    </location>
</feature>
<dbReference type="Proteomes" id="UP000053660">
    <property type="component" value="Unassembled WGS sequence"/>
</dbReference>
<dbReference type="GO" id="GO:0005615">
    <property type="term" value="C:extracellular space"/>
    <property type="evidence" value="ECO:0007669"/>
    <property type="project" value="InterPro"/>
</dbReference>
<evidence type="ECO:0000313" key="4">
    <source>
        <dbReference type="EMBL" id="KHJ85012.1"/>
    </source>
</evidence>
<accession>A0A0B1SNB6</accession>
<keyword evidence="5" id="KW-1185">Reference proteome</keyword>
<dbReference type="PANTHER" id="PTHR11461">
    <property type="entry name" value="SERINE PROTEASE INHIBITOR, SERPIN"/>
    <property type="match status" value="1"/>
</dbReference>
<dbReference type="PANTHER" id="PTHR11461:SF211">
    <property type="entry name" value="GH10112P-RELATED"/>
    <property type="match status" value="1"/>
</dbReference>
<dbReference type="AlphaFoldDB" id="A0A0B1SNB6"/>
<gene>
    <name evidence="4" type="ORF">OESDEN_15267</name>
</gene>
<name>A0A0B1SNB6_OESDE</name>
<sequence length="258" mass="29528">MALNLNSSFLNVGTNFGLDMIRQSPPNIQLVVSPLSVILALAMVQAGARGKTKTQINEAISDGRSASNCCPLLPIIDYYSGLSNNVLTAAEGVQTKIANAFYLDKRYSIEKDYADKIMKEYSAKVETLDFEEADDAAKIIDKFVSDTTEGKIKNFINEKAMKDGFFILFSRWLNYFEKSSTENLTFYMSEDKTREFYINDSQTLHLESLRKCTKPFQIEFIREYRKNRSYAEDEDMQVLSLPYKDTSYSFNILLPKER</sequence>
<dbReference type="EMBL" id="KN565756">
    <property type="protein sequence ID" value="KHJ85012.1"/>
    <property type="molecule type" value="Genomic_DNA"/>
</dbReference>
<dbReference type="SMART" id="SM00093">
    <property type="entry name" value="SERPIN"/>
    <property type="match status" value="1"/>
</dbReference>
<dbReference type="Gene3D" id="3.30.497.10">
    <property type="entry name" value="Antithrombin, subunit I, domain 2"/>
    <property type="match status" value="1"/>
</dbReference>
<dbReference type="InterPro" id="IPR023796">
    <property type="entry name" value="Serpin_dom"/>
</dbReference>
<comment type="similarity">
    <text evidence="1 2">Belongs to the serpin family.</text>
</comment>